<accession>A0A0E9S2M4</accession>
<dbReference type="EMBL" id="GBXM01072893">
    <property type="protein sequence ID" value="JAH35684.1"/>
    <property type="molecule type" value="Transcribed_RNA"/>
</dbReference>
<reference evidence="1" key="1">
    <citation type="submission" date="2014-11" db="EMBL/GenBank/DDBJ databases">
        <authorList>
            <person name="Amaro Gonzalez C."/>
        </authorList>
    </citation>
    <scope>NUCLEOTIDE SEQUENCE</scope>
</reference>
<reference evidence="1" key="2">
    <citation type="journal article" date="2015" name="Fish Shellfish Immunol.">
        <title>Early steps in the European eel (Anguilla anguilla)-Vibrio vulnificus interaction in the gills: Role of the RtxA13 toxin.</title>
        <authorList>
            <person name="Callol A."/>
            <person name="Pajuelo D."/>
            <person name="Ebbesson L."/>
            <person name="Teles M."/>
            <person name="MacKenzie S."/>
            <person name="Amaro C."/>
        </authorList>
    </citation>
    <scope>NUCLEOTIDE SEQUENCE</scope>
</reference>
<sequence length="42" mass="4805">MRACPCLPVFGLFSFFFTLKAVVRYTAARVSLSKRPRDILLL</sequence>
<proteinExistence type="predicted"/>
<dbReference type="AlphaFoldDB" id="A0A0E9S2M4"/>
<organism evidence="1">
    <name type="scientific">Anguilla anguilla</name>
    <name type="common">European freshwater eel</name>
    <name type="synonym">Muraena anguilla</name>
    <dbReference type="NCBI Taxonomy" id="7936"/>
    <lineage>
        <taxon>Eukaryota</taxon>
        <taxon>Metazoa</taxon>
        <taxon>Chordata</taxon>
        <taxon>Craniata</taxon>
        <taxon>Vertebrata</taxon>
        <taxon>Euteleostomi</taxon>
        <taxon>Actinopterygii</taxon>
        <taxon>Neopterygii</taxon>
        <taxon>Teleostei</taxon>
        <taxon>Anguilliformes</taxon>
        <taxon>Anguillidae</taxon>
        <taxon>Anguilla</taxon>
    </lineage>
</organism>
<protein>
    <submittedName>
        <fullName evidence="1">Uncharacterized protein</fullName>
    </submittedName>
</protein>
<evidence type="ECO:0000313" key="1">
    <source>
        <dbReference type="EMBL" id="JAH35684.1"/>
    </source>
</evidence>
<name>A0A0E9S2M4_ANGAN</name>